<accession>A0A4Z2FG99</accession>
<feature type="compositionally biased region" description="Pro residues" evidence="1">
    <location>
        <begin position="23"/>
        <end position="38"/>
    </location>
</feature>
<comment type="caution">
    <text evidence="2">The sequence shown here is derived from an EMBL/GenBank/DDBJ whole genome shotgun (WGS) entry which is preliminary data.</text>
</comment>
<sequence>MSLDSNDDEDEDERGAAGEPPSGSAPPPAKGKPPPLPPDADEFRPPLPERQATPERAPTLSDYSALKTAISQFKATNQMGAGPPDGGGGLSPGGFPVNPHQSFLCPSWSSYAGASGYAASPAYPASPCGAAQEQEYRPHGPPPAAAAPPTAIPPPPGPLANMASLPMAVKPPPPPHLMMLGHTYGSDAAGAAGNSPLATSATSLPYTDHNDSAPPAYGPPGQHNRTLARPGDGVWGGGACRTAGGHGGVPPGGPPNAGETLGGGGAPGGPGSRTQENCVNNAVIPTAATRGSPALRPKMPPHPMCGVGYGGMGGPMDYGPMRGGGAGLGFPGGFRGRGAPPPVGLWPRPERGHDRGGGAGGGPCGSWGYPTGRGGAQGRYSDYTYAHSYAPE</sequence>
<feature type="region of interest" description="Disordered" evidence="1">
    <location>
        <begin position="1"/>
        <end position="65"/>
    </location>
</feature>
<organism evidence="2 3">
    <name type="scientific">Liparis tanakae</name>
    <name type="common">Tanaka's snailfish</name>
    <dbReference type="NCBI Taxonomy" id="230148"/>
    <lineage>
        <taxon>Eukaryota</taxon>
        <taxon>Metazoa</taxon>
        <taxon>Chordata</taxon>
        <taxon>Craniata</taxon>
        <taxon>Vertebrata</taxon>
        <taxon>Euteleostomi</taxon>
        <taxon>Actinopterygii</taxon>
        <taxon>Neopterygii</taxon>
        <taxon>Teleostei</taxon>
        <taxon>Neoteleostei</taxon>
        <taxon>Acanthomorphata</taxon>
        <taxon>Eupercaria</taxon>
        <taxon>Perciformes</taxon>
        <taxon>Cottioidei</taxon>
        <taxon>Cottales</taxon>
        <taxon>Liparidae</taxon>
        <taxon>Liparis</taxon>
    </lineage>
</organism>
<feature type="compositionally biased region" description="Gly residues" evidence="1">
    <location>
        <begin position="83"/>
        <end position="92"/>
    </location>
</feature>
<feature type="compositionally biased region" description="Gly residues" evidence="1">
    <location>
        <begin position="233"/>
        <end position="250"/>
    </location>
</feature>
<reference evidence="2 3" key="1">
    <citation type="submission" date="2019-03" db="EMBL/GenBank/DDBJ databases">
        <title>First draft genome of Liparis tanakae, snailfish: a comprehensive survey of snailfish specific genes.</title>
        <authorList>
            <person name="Kim W."/>
            <person name="Song I."/>
            <person name="Jeong J.-H."/>
            <person name="Kim D."/>
            <person name="Kim S."/>
            <person name="Ryu S."/>
            <person name="Song J.Y."/>
            <person name="Lee S.K."/>
        </authorList>
    </citation>
    <scope>NUCLEOTIDE SEQUENCE [LARGE SCALE GENOMIC DNA]</scope>
    <source>
        <tissue evidence="2">Muscle</tissue>
    </source>
</reference>
<name>A0A4Z2FG99_9TELE</name>
<feature type="region of interest" description="Disordered" evidence="1">
    <location>
        <begin position="122"/>
        <end position="159"/>
    </location>
</feature>
<feature type="compositionally biased region" description="Acidic residues" evidence="1">
    <location>
        <begin position="1"/>
        <end position="13"/>
    </location>
</feature>
<keyword evidence="3" id="KW-1185">Reference proteome</keyword>
<gene>
    <name evidence="2" type="ORF">EYF80_049904</name>
</gene>
<proteinExistence type="predicted"/>
<feature type="compositionally biased region" description="Pro residues" evidence="1">
    <location>
        <begin position="139"/>
        <end position="158"/>
    </location>
</feature>
<feature type="region of interest" description="Disordered" evidence="1">
    <location>
        <begin position="76"/>
        <end position="95"/>
    </location>
</feature>
<dbReference type="AlphaFoldDB" id="A0A4Z2FG99"/>
<protein>
    <submittedName>
        <fullName evidence="2">Uncharacterized protein</fullName>
    </submittedName>
</protein>
<dbReference type="Proteomes" id="UP000314294">
    <property type="component" value="Unassembled WGS sequence"/>
</dbReference>
<feature type="compositionally biased region" description="Low complexity" evidence="1">
    <location>
        <begin position="122"/>
        <end position="131"/>
    </location>
</feature>
<dbReference type="EMBL" id="SRLO01001234">
    <property type="protein sequence ID" value="TNN39915.1"/>
    <property type="molecule type" value="Genomic_DNA"/>
</dbReference>
<evidence type="ECO:0000313" key="2">
    <source>
        <dbReference type="EMBL" id="TNN39915.1"/>
    </source>
</evidence>
<feature type="compositionally biased region" description="Gly residues" evidence="1">
    <location>
        <begin position="260"/>
        <end position="271"/>
    </location>
</feature>
<feature type="region of interest" description="Disordered" evidence="1">
    <location>
        <begin position="233"/>
        <end position="275"/>
    </location>
</feature>
<evidence type="ECO:0000313" key="3">
    <source>
        <dbReference type="Proteomes" id="UP000314294"/>
    </source>
</evidence>
<evidence type="ECO:0000256" key="1">
    <source>
        <dbReference type="SAM" id="MobiDB-lite"/>
    </source>
</evidence>